<comment type="subunit">
    <text evidence="1">Homodimer.</text>
</comment>
<dbReference type="InterPro" id="IPR007247">
    <property type="entry name" value="Ureidogly_lyase"/>
</dbReference>
<gene>
    <name evidence="5" type="ORF">M0L44_02675</name>
</gene>
<dbReference type="PANTHER" id="PTHR21221">
    <property type="entry name" value="UREIDOGLYCOLATE HYDROLASE"/>
    <property type="match status" value="1"/>
</dbReference>
<dbReference type="InterPro" id="IPR011051">
    <property type="entry name" value="RmlC_Cupin_sf"/>
</dbReference>
<evidence type="ECO:0000256" key="4">
    <source>
        <dbReference type="ARBA" id="ARBA00047684"/>
    </source>
</evidence>
<dbReference type="PIRSF" id="PIRSF017306">
    <property type="entry name" value="Ureidogly_hydro"/>
    <property type="match status" value="1"/>
</dbReference>
<dbReference type="GO" id="GO:0016829">
    <property type="term" value="F:lyase activity"/>
    <property type="evidence" value="ECO:0007669"/>
    <property type="project" value="UniProtKB-KW"/>
</dbReference>
<accession>A0ABT1BJM0</accession>
<evidence type="ECO:0000313" key="6">
    <source>
        <dbReference type="Proteomes" id="UP001204851"/>
    </source>
</evidence>
<dbReference type="PANTHER" id="PTHR21221:SF1">
    <property type="entry name" value="UREIDOGLYCOLATE LYASE"/>
    <property type="match status" value="1"/>
</dbReference>
<dbReference type="RefSeq" id="WP_252768075.1">
    <property type="nucleotide sequence ID" value="NZ_JAMXMC010000002.1"/>
</dbReference>
<dbReference type="Proteomes" id="UP001204851">
    <property type="component" value="Unassembled WGS sequence"/>
</dbReference>
<keyword evidence="2" id="KW-0659">Purine metabolism</keyword>
<protein>
    <submittedName>
        <fullName evidence="5">Ureidoglycolate lyase</fullName>
    </submittedName>
</protein>
<evidence type="ECO:0000313" key="5">
    <source>
        <dbReference type="EMBL" id="MCO5975627.1"/>
    </source>
</evidence>
<comment type="catalytic activity">
    <reaction evidence="4">
        <text>(S)-ureidoglycolate = urea + glyoxylate</text>
        <dbReference type="Rhea" id="RHEA:11304"/>
        <dbReference type="ChEBI" id="CHEBI:16199"/>
        <dbReference type="ChEBI" id="CHEBI:36655"/>
        <dbReference type="ChEBI" id="CHEBI:57296"/>
        <dbReference type="EC" id="4.3.2.3"/>
    </reaction>
</comment>
<comment type="caution">
    <text evidence="5">The sequence shown here is derived from an EMBL/GenBank/DDBJ whole genome shotgun (WGS) entry which is preliminary data.</text>
</comment>
<proteinExistence type="predicted"/>
<keyword evidence="3 5" id="KW-0456">Lyase</keyword>
<organism evidence="5 6">
    <name type="scientific">Ideonella oryzae</name>
    <dbReference type="NCBI Taxonomy" id="2937441"/>
    <lineage>
        <taxon>Bacteria</taxon>
        <taxon>Pseudomonadati</taxon>
        <taxon>Pseudomonadota</taxon>
        <taxon>Betaproteobacteria</taxon>
        <taxon>Burkholderiales</taxon>
        <taxon>Sphaerotilaceae</taxon>
        <taxon>Ideonella</taxon>
    </lineage>
</organism>
<evidence type="ECO:0000256" key="3">
    <source>
        <dbReference type="ARBA" id="ARBA00023239"/>
    </source>
</evidence>
<dbReference type="CDD" id="cd20298">
    <property type="entry name" value="cupin_UAH"/>
    <property type="match status" value="1"/>
</dbReference>
<dbReference type="InterPro" id="IPR024060">
    <property type="entry name" value="Ureidoglycolate_lyase_dom_sf"/>
</dbReference>
<dbReference type="EMBL" id="JAMXMC010000002">
    <property type="protein sequence ID" value="MCO5975627.1"/>
    <property type="molecule type" value="Genomic_DNA"/>
</dbReference>
<name>A0ABT1BJM0_9BURK</name>
<dbReference type="Gene3D" id="2.60.120.480">
    <property type="entry name" value="Ureidoglycolate hydrolase"/>
    <property type="match status" value="1"/>
</dbReference>
<reference evidence="5 6" key="1">
    <citation type="submission" date="2022-06" db="EMBL/GenBank/DDBJ databases">
        <title>Ideonella sp. NS12-5 Genome sequencing and assembly.</title>
        <authorList>
            <person name="Jung Y."/>
        </authorList>
    </citation>
    <scope>NUCLEOTIDE SEQUENCE [LARGE SCALE GENOMIC DNA]</scope>
    <source>
        <strain evidence="5 6">NS12-5</strain>
    </source>
</reference>
<keyword evidence="6" id="KW-1185">Reference proteome</keyword>
<dbReference type="InterPro" id="IPR047233">
    <property type="entry name" value="UAH_cupin"/>
</dbReference>
<evidence type="ECO:0000256" key="2">
    <source>
        <dbReference type="ARBA" id="ARBA00022631"/>
    </source>
</evidence>
<dbReference type="Pfam" id="PF04115">
    <property type="entry name" value="Ureidogly_lyase"/>
    <property type="match status" value="1"/>
</dbReference>
<evidence type="ECO:0000256" key="1">
    <source>
        <dbReference type="ARBA" id="ARBA00011738"/>
    </source>
</evidence>
<dbReference type="SUPFAM" id="SSF51182">
    <property type="entry name" value="RmlC-like cupins"/>
    <property type="match status" value="1"/>
</dbReference>
<sequence length="164" mass="17517">MRRLVPVPLTAEGFAPFGTVIERPAEPGGRLINGGTSRRHDLLADLGVQAEGGHPLLTLFHAQARPFPLRLGELERHRLGSQTFVPLAGARCVIVVAAADAPLHAEALQAFQVRGDQGFVLAPGTWHHALLAIDEGDFVVIERGADTVDCDEQALDTPVELNLG</sequence>